<dbReference type="AlphaFoldDB" id="A0A557SEA6"/>
<dbReference type="Pfam" id="PF13561">
    <property type="entry name" value="adh_short_C2"/>
    <property type="match status" value="1"/>
</dbReference>
<dbReference type="InterPro" id="IPR052178">
    <property type="entry name" value="Sec_Metab_Biosynth_SDR"/>
</dbReference>
<dbReference type="SUPFAM" id="SSF51735">
    <property type="entry name" value="NAD(P)-binding Rossmann-fold domains"/>
    <property type="match status" value="1"/>
</dbReference>
<reference evidence="4 5" key="1">
    <citation type="submission" date="2019-07" db="EMBL/GenBank/DDBJ databases">
        <title>The pathways for chlorine oxyanion respiration interact through the shared metabolite chlorate.</title>
        <authorList>
            <person name="Barnum T.P."/>
            <person name="Cheng Y."/>
            <person name="Hill K.A."/>
            <person name="Lucas L.N."/>
            <person name="Carlson H.K."/>
            <person name="Coates J.D."/>
        </authorList>
    </citation>
    <scope>NUCLEOTIDE SEQUENCE [LARGE SCALE GENOMIC DNA]</scope>
    <source>
        <strain evidence="4 5">SFB-1</strain>
    </source>
</reference>
<evidence type="ECO:0000313" key="4">
    <source>
        <dbReference type="EMBL" id="TVO75760.1"/>
    </source>
</evidence>
<dbReference type="PANTHER" id="PTHR43618">
    <property type="entry name" value="7-ALPHA-HYDROXYSTEROID DEHYDROGENASE"/>
    <property type="match status" value="1"/>
</dbReference>
<evidence type="ECO:0000256" key="2">
    <source>
        <dbReference type="ARBA" id="ARBA00022857"/>
    </source>
</evidence>
<dbReference type="InterPro" id="IPR036291">
    <property type="entry name" value="NAD(P)-bd_dom_sf"/>
</dbReference>
<comment type="similarity">
    <text evidence="1">Belongs to the short-chain dehydrogenases/reductases (SDR) family.</text>
</comment>
<keyword evidence="2" id="KW-0521">NADP</keyword>
<accession>A0A557SEA6</accession>
<dbReference type="PRINTS" id="PR00081">
    <property type="entry name" value="GDHRDH"/>
</dbReference>
<organism evidence="4 5">
    <name type="scientific">Denitromonas halophila</name>
    <dbReference type="NCBI Taxonomy" id="1629404"/>
    <lineage>
        <taxon>Bacteria</taxon>
        <taxon>Pseudomonadati</taxon>
        <taxon>Pseudomonadota</taxon>
        <taxon>Betaproteobacteria</taxon>
        <taxon>Rhodocyclales</taxon>
        <taxon>Zoogloeaceae</taxon>
        <taxon>Denitromonas</taxon>
    </lineage>
</organism>
<dbReference type="EMBL" id="VMNI01000011">
    <property type="protein sequence ID" value="TVO75760.1"/>
    <property type="molecule type" value="Genomic_DNA"/>
</dbReference>
<dbReference type="Proteomes" id="UP000318349">
    <property type="component" value="Unassembled WGS sequence"/>
</dbReference>
<keyword evidence="3" id="KW-0560">Oxidoreductase</keyword>
<dbReference type="PANTHER" id="PTHR43618:SF8">
    <property type="entry name" value="7ALPHA-HYDROXYSTEROID DEHYDROGENASE"/>
    <property type="match status" value="1"/>
</dbReference>
<dbReference type="GO" id="GO:0016491">
    <property type="term" value="F:oxidoreductase activity"/>
    <property type="evidence" value="ECO:0007669"/>
    <property type="project" value="UniProtKB-KW"/>
</dbReference>
<protein>
    <submittedName>
        <fullName evidence="4">SDR family oxidoreductase</fullName>
    </submittedName>
</protein>
<comment type="caution">
    <text evidence="4">The sequence shown here is derived from an EMBL/GenBank/DDBJ whole genome shotgun (WGS) entry which is preliminary data.</text>
</comment>
<sequence>MIVNRSILITGATGKVGSTLTAHFLAQADKVIAVSRSQEALDALASKQQRAGRLYTIAADLMASDACQTITDALSTMELTPDGLVNNARSISFLGIESSGQVRRENFMNEFQLDVIAPYELTMALARMQGSRLTSVVNIGSQYGIVAPNLKLYEDPARQSPIHYGVAKAALAHLTKELAVRLAEQHIRVNCVAFGGVEGRVNPAFKARYAELCPSGRMLREDELPGPVDLLLSEAASAITGHVMMADGGWSLW</sequence>
<proteinExistence type="inferred from homology"/>
<evidence type="ECO:0000256" key="3">
    <source>
        <dbReference type="ARBA" id="ARBA00023002"/>
    </source>
</evidence>
<evidence type="ECO:0000256" key="1">
    <source>
        <dbReference type="ARBA" id="ARBA00006484"/>
    </source>
</evidence>
<dbReference type="Gene3D" id="3.40.50.720">
    <property type="entry name" value="NAD(P)-binding Rossmann-like Domain"/>
    <property type="match status" value="1"/>
</dbReference>
<evidence type="ECO:0000313" key="5">
    <source>
        <dbReference type="Proteomes" id="UP000318349"/>
    </source>
</evidence>
<dbReference type="InterPro" id="IPR002347">
    <property type="entry name" value="SDR_fam"/>
</dbReference>
<gene>
    <name evidence="4" type="ORF">FHP89_12465</name>
</gene>
<name>A0A557SEA6_9RHOO</name>